<dbReference type="OrthoDB" id="8681065at2"/>
<keyword evidence="1" id="KW-0808">Transferase</keyword>
<protein>
    <submittedName>
        <fullName evidence="1">Nucleotidyltransferase family protein</fullName>
    </submittedName>
</protein>
<accession>A0A540VBP2</accession>
<evidence type="ECO:0000313" key="2">
    <source>
        <dbReference type="Proteomes" id="UP000317371"/>
    </source>
</evidence>
<dbReference type="RefSeq" id="WP_141611466.1">
    <property type="nucleotide sequence ID" value="NZ_VIGC02000026.1"/>
</dbReference>
<dbReference type="Pfam" id="PF14907">
    <property type="entry name" value="NTP_transf_5"/>
    <property type="match status" value="1"/>
</dbReference>
<dbReference type="AlphaFoldDB" id="A0A540VBP2"/>
<dbReference type="EMBL" id="VIGC01000026">
    <property type="protein sequence ID" value="TQE94188.1"/>
    <property type="molecule type" value="Genomic_DNA"/>
</dbReference>
<keyword evidence="2" id="KW-1185">Reference proteome</keyword>
<gene>
    <name evidence="1" type="ORF">FKZ61_17570</name>
</gene>
<dbReference type="Proteomes" id="UP000317371">
    <property type="component" value="Unassembled WGS sequence"/>
</dbReference>
<reference evidence="1 2" key="1">
    <citation type="submission" date="2019-06" db="EMBL/GenBank/DDBJ databases">
        <title>Genome sequence of Litorilinea aerophila BAA-2444.</title>
        <authorList>
            <person name="Maclea K.S."/>
            <person name="Maurais E.G."/>
            <person name="Iannazzi L.C."/>
        </authorList>
    </citation>
    <scope>NUCLEOTIDE SEQUENCE [LARGE SCALE GENOMIC DNA]</scope>
    <source>
        <strain evidence="1 2">ATCC BAA-2444</strain>
    </source>
</reference>
<dbReference type="GO" id="GO:0016740">
    <property type="term" value="F:transferase activity"/>
    <property type="evidence" value="ECO:0007669"/>
    <property type="project" value="UniProtKB-KW"/>
</dbReference>
<dbReference type="InterPro" id="IPR039498">
    <property type="entry name" value="NTP_transf_5"/>
</dbReference>
<dbReference type="InParanoid" id="A0A540VBP2"/>
<name>A0A540VBP2_9CHLR</name>
<proteinExistence type="predicted"/>
<sequence>MSASGVPFKQNGEMRLLLSCARPGPVEQQAACIRACLQDAVDWSLLCHLAQHHHVVPLLSRGLQTAAPQAVPAAVRRWLDEQMHVSIQSSLHLTRELLQLLARFQQRNIQVLPYKGPVLATSLYGDLSLRPFGDLDLLVRDQDVLQALDVLLAAGYQILRPAAVATGERPLQMKRVCHLVSRSSWAYQLVLWQPARQVLVELHWRPLPRYVFPASPQFLWEDLDAVSLGNEVLLTFSLENLLWFLCVHGAKHRWQRLSWICDLAHLLEARPDLDWSKLMARARALGTQRRLCLGIFLAHSLFQVPLPRPVEHQMGSRADLGSLARPVMAGLLDGAGQDEDLLHPAAVAFQVRVMERLADRGRYLLHLARKVAPGAVADWARTVRHASL</sequence>
<comment type="caution">
    <text evidence="1">The sequence shown here is derived from an EMBL/GenBank/DDBJ whole genome shotgun (WGS) entry which is preliminary data.</text>
</comment>
<organism evidence="1 2">
    <name type="scientific">Litorilinea aerophila</name>
    <dbReference type="NCBI Taxonomy" id="1204385"/>
    <lineage>
        <taxon>Bacteria</taxon>
        <taxon>Bacillati</taxon>
        <taxon>Chloroflexota</taxon>
        <taxon>Caldilineae</taxon>
        <taxon>Caldilineales</taxon>
        <taxon>Caldilineaceae</taxon>
        <taxon>Litorilinea</taxon>
    </lineage>
</organism>
<evidence type="ECO:0000313" key="1">
    <source>
        <dbReference type="EMBL" id="TQE94188.1"/>
    </source>
</evidence>